<dbReference type="AlphaFoldDB" id="A0A7C4JR62"/>
<sequence length="52" mass="6025">MEETEGLRVPRVRKGIFRPVILPERRRADLDLTEVVINLYAVGVSTRKISQF</sequence>
<organism evidence="6">
    <name type="scientific">Thermodesulfobacterium geofontis</name>
    <dbReference type="NCBI Taxonomy" id="1295609"/>
    <lineage>
        <taxon>Bacteria</taxon>
        <taxon>Pseudomonadati</taxon>
        <taxon>Thermodesulfobacteriota</taxon>
        <taxon>Thermodesulfobacteria</taxon>
        <taxon>Thermodesulfobacteriales</taxon>
        <taxon>Thermodesulfobacteriaceae</taxon>
        <taxon>Thermodesulfobacterium</taxon>
    </lineage>
</organism>
<comment type="caution">
    <text evidence="6">The sequence shown here is derived from an EMBL/GenBank/DDBJ whole genome shotgun (WGS) entry which is preliminary data.</text>
</comment>
<accession>A0A7C4JR62</accession>
<proteinExistence type="inferred from homology"/>
<dbReference type="GO" id="GO:0004803">
    <property type="term" value="F:transposase activity"/>
    <property type="evidence" value="ECO:0007669"/>
    <property type="project" value="InterPro"/>
</dbReference>
<comment type="similarity">
    <text evidence="2">Belongs to the transposase mutator family.</text>
</comment>
<reference evidence="6" key="1">
    <citation type="journal article" date="2020" name="mSystems">
        <title>Genome- and Community-Level Interaction Insights into Carbon Utilization and Element Cycling Functions of Hydrothermarchaeota in Hydrothermal Sediment.</title>
        <authorList>
            <person name="Zhou Z."/>
            <person name="Liu Y."/>
            <person name="Xu W."/>
            <person name="Pan J."/>
            <person name="Luo Z.H."/>
            <person name="Li M."/>
        </authorList>
    </citation>
    <scope>NUCLEOTIDE SEQUENCE [LARGE SCALE GENOMIC DNA]</scope>
    <source>
        <strain evidence="7">SpSt-106</strain>
        <strain evidence="6">SpSt-6</strain>
    </source>
</reference>
<dbReference type="EMBL" id="DSZN01000022">
    <property type="protein sequence ID" value="HGQ85056.1"/>
    <property type="molecule type" value="Genomic_DNA"/>
</dbReference>
<evidence type="ECO:0008006" key="8">
    <source>
        <dbReference type="Google" id="ProtNLM"/>
    </source>
</evidence>
<evidence type="ECO:0000256" key="4">
    <source>
        <dbReference type="ARBA" id="ARBA00023125"/>
    </source>
</evidence>
<name>A0A7C4JR62_9BACT</name>
<evidence type="ECO:0000313" key="6">
    <source>
        <dbReference type="EMBL" id="HGQ85056.1"/>
    </source>
</evidence>
<evidence type="ECO:0000313" key="7">
    <source>
        <dbReference type="EMBL" id="HHQ15918.1"/>
    </source>
</evidence>
<keyword evidence="5" id="KW-0233">DNA recombination</keyword>
<evidence type="ECO:0000256" key="2">
    <source>
        <dbReference type="ARBA" id="ARBA00010961"/>
    </source>
</evidence>
<evidence type="ECO:0000256" key="1">
    <source>
        <dbReference type="ARBA" id="ARBA00002190"/>
    </source>
</evidence>
<gene>
    <name evidence="7" type="ORF">ENM15_03770</name>
    <name evidence="6" type="ORF">ENT66_01310</name>
</gene>
<evidence type="ECO:0000256" key="3">
    <source>
        <dbReference type="ARBA" id="ARBA00022578"/>
    </source>
</evidence>
<evidence type="ECO:0000256" key="5">
    <source>
        <dbReference type="ARBA" id="ARBA00023172"/>
    </source>
</evidence>
<dbReference type="EMBL" id="DRWR01000068">
    <property type="protein sequence ID" value="HHQ15918.1"/>
    <property type="molecule type" value="Genomic_DNA"/>
</dbReference>
<dbReference type="GO" id="GO:0006313">
    <property type="term" value="P:DNA transposition"/>
    <property type="evidence" value="ECO:0007669"/>
    <property type="project" value="InterPro"/>
</dbReference>
<comment type="function">
    <text evidence="1">Required for the transposition of the insertion element.</text>
</comment>
<keyword evidence="4" id="KW-0238">DNA-binding</keyword>
<dbReference type="Pfam" id="PF00872">
    <property type="entry name" value="Transposase_mut"/>
    <property type="match status" value="1"/>
</dbReference>
<dbReference type="InterPro" id="IPR001207">
    <property type="entry name" value="Transposase_mutator"/>
</dbReference>
<protein>
    <recommendedName>
        <fullName evidence="8">Mutator family transposase</fullName>
    </recommendedName>
</protein>
<keyword evidence="3" id="KW-0815">Transposition</keyword>
<dbReference type="GO" id="GO:0003677">
    <property type="term" value="F:DNA binding"/>
    <property type="evidence" value="ECO:0007669"/>
    <property type="project" value="UniProtKB-KW"/>
</dbReference>